<gene>
    <name evidence="2" type="ORF">DPMN_021400</name>
</gene>
<dbReference type="Proteomes" id="UP000828390">
    <property type="component" value="Unassembled WGS sequence"/>
</dbReference>
<feature type="region of interest" description="Disordered" evidence="1">
    <location>
        <begin position="1"/>
        <end position="69"/>
    </location>
</feature>
<evidence type="ECO:0000256" key="1">
    <source>
        <dbReference type="SAM" id="MobiDB-lite"/>
    </source>
</evidence>
<name>A0A9D4NP08_DREPO</name>
<keyword evidence="3" id="KW-1185">Reference proteome</keyword>
<reference evidence="2" key="2">
    <citation type="submission" date="2020-11" db="EMBL/GenBank/DDBJ databases">
        <authorList>
            <person name="McCartney M.A."/>
            <person name="Auch B."/>
            <person name="Kono T."/>
            <person name="Mallez S."/>
            <person name="Becker A."/>
            <person name="Gohl D.M."/>
            <person name="Silverstein K.A.T."/>
            <person name="Koren S."/>
            <person name="Bechman K.B."/>
            <person name="Herman A."/>
            <person name="Abrahante J.E."/>
            <person name="Garbe J."/>
        </authorList>
    </citation>
    <scope>NUCLEOTIDE SEQUENCE</scope>
    <source>
        <strain evidence="2">Duluth1</strain>
        <tissue evidence="2">Whole animal</tissue>
    </source>
</reference>
<feature type="compositionally biased region" description="Basic and acidic residues" evidence="1">
    <location>
        <begin position="9"/>
        <end position="25"/>
    </location>
</feature>
<feature type="compositionally biased region" description="Polar residues" evidence="1">
    <location>
        <begin position="60"/>
        <end position="69"/>
    </location>
</feature>
<feature type="compositionally biased region" description="Polar residues" evidence="1">
    <location>
        <begin position="39"/>
        <end position="48"/>
    </location>
</feature>
<comment type="caution">
    <text evidence="2">The sequence shown here is derived from an EMBL/GenBank/DDBJ whole genome shotgun (WGS) entry which is preliminary data.</text>
</comment>
<evidence type="ECO:0000313" key="3">
    <source>
        <dbReference type="Proteomes" id="UP000828390"/>
    </source>
</evidence>
<proteinExistence type="predicted"/>
<sequence length="99" mass="11247">MWRSVTPPKKREIVKRENKENKPKTPELPLEQTDDEPSSNHVSKATTPTPQPSEEFHSPSEASFIQEPSVTALRSQNNLQLKSQSYLKYLKTSGTSPRL</sequence>
<protein>
    <submittedName>
        <fullName evidence="2">Uncharacterized protein</fullName>
    </submittedName>
</protein>
<accession>A0A9D4NP08</accession>
<dbReference type="EMBL" id="JAIWYP010000001">
    <property type="protein sequence ID" value="KAH3897214.1"/>
    <property type="molecule type" value="Genomic_DNA"/>
</dbReference>
<evidence type="ECO:0000313" key="2">
    <source>
        <dbReference type="EMBL" id="KAH3897214.1"/>
    </source>
</evidence>
<organism evidence="2 3">
    <name type="scientific">Dreissena polymorpha</name>
    <name type="common">Zebra mussel</name>
    <name type="synonym">Mytilus polymorpha</name>
    <dbReference type="NCBI Taxonomy" id="45954"/>
    <lineage>
        <taxon>Eukaryota</taxon>
        <taxon>Metazoa</taxon>
        <taxon>Spiralia</taxon>
        <taxon>Lophotrochozoa</taxon>
        <taxon>Mollusca</taxon>
        <taxon>Bivalvia</taxon>
        <taxon>Autobranchia</taxon>
        <taxon>Heteroconchia</taxon>
        <taxon>Euheterodonta</taxon>
        <taxon>Imparidentia</taxon>
        <taxon>Neoheterodontei</taxon>
        <taxon>Myida</taxon>
        <taxon>Dreissenoidea</taxon>
        <taxon>Dreissenidae</taxon>
        <taxon>Dreissena</taxon>
    </lineage>
</organism>
<reference evidence="2" key="1">
    <citation type="journal article" date="2019" name="bioRxiv">
        <title>The Genome of the Zebra Mussel, Dreissena polymorpha: A Resource for Invasive Species Research.</title>
        <authorList>
            <person name="McCartney M.A."/>
            <person name="Auch B."/>
            <person name="Kono T."/>
            <person name="Mallez S."/>
            <person name="Zhang Y."/>
            <person name="Obille A."/>
            <person name="Becker A."/>
            <person name="Abrahante J.E."/>
            <person name="Garbe J."/>
            <person name="Badalamenti J.P."/>
            <person name="Herman A."/>
            <person name="Mangelson H."/>
            <person name="Liachko I."/>
            <person name="Sullivan S."/>
            <person name="Sone E.D."/>
            <person name="Koren S."/>
            <person name="Silverstein K.A.T."/>
            <person name="Beckman K.B."/>
            <person name="Gohl D.M."/>
        </authorList>
    </citation>
    <scope>NUCLEOTIDE SEQUENCE</scope>
    <source>
        <strain evidence="2">Duluth1</strain>
        <tissue evidence="2">Whole animal</tissue>
    </source>
</reference>
<dbReference type="AlphaFoldDB" id="A0A9D4NP08"/>